<dbReference type="Proteomes" id="UP001172457">
    <property type="component" value="Chromosome 8"/>
</dbReference>
<evidence type="ECO:0000313" key="2">
    <source>
        <dbReference type="Proteomes" id="UP001172457"/>
    </source>
</evidence>
<keyword evidence="2" id="KW-1185">Reference proteome</keyword>
<name>A0AA38SI59_9ASTR</name>
<organism evidence="1 2">
    <name type="scientific">Centaurea solstitialis</name>
    <name type="common">yellow star-thistle</name>
    <dbReference type="NCBI Taxonomy" id="347529"/>
    <lineage>
        <taxon>Eukaryota</taxon>
        <taxon>Viridiplantae</taxon>
        <taxon>Streptophyta</taxon>
        <taxon>Embryophyta</taxon>
        <taxon>Tracheophyta</taxon>
        <taxon>Spermatophyta</taxon>
        <taxon>Magnoliopsida</taxon>
        <taxon>eudicotyledons</taxon>
        <taxon>Gunneridae</taxon>
        <taxon>Pentapetalae</taxon>
        <taxon>asterids</taxon>
        <taxon>campanulids</taxon>
        <taxon>Asterales</taxon>
        <taxon>Asteraceae</taxon>
        <taxon>Carduoideae</taxon>
        <taxon>Cardueae</taxon>
        <taxon>Centaureinae</taxon>
        <taxon>Centaurea</taxon>
    </lineage>
</organism>
<comment type="caution">
    <text evidence="1">The sequence shown here is derived from an EMBL/GenBank/DDBJ whole genome shotgun (WGS) entry which is preliminary data.</text>
</comment>
<dbReference type="EMBL" id="JARYMX010000008">
    <property type="protein sequence ID" value="KAJ9539298.1"/>
    <property type="molecule type" value="Genomic_DNA"/>
</dbReference>
<accession>A0AA38SI59</accession>
<evidence type="ECO:0000313" key="1">
    <source>
        <dbReference type="EMBL" id="KAJ9539298.1"/>
    </source>
</evidence>
<reference evidence="1" key="1">
    <citation type="submission" date="2023-03" db="EMBL/GenBank/DDBJ databases">
        <title>Chromosome-scale reference genome and RAD-based genetic map of yellow starthistle (Centaurea solstitialis) reveal putative structural variation and QTLs associated with invader traits.</title>
        <authorList>
            <person name="Reatini B."/>
            <person name="Cang F.A."/>
            <person name="Jiang Q."/>
            <person name="Mckibben M.T.W."/>
            <person name="Barker M.S."/>
            <person name="Rieseberg L.H."/>
            <person name="Dlugosch K.M."/>
        </authorList>
    </citation>
    <scope>NUCLEOTIDE SEQUENCE</scope>
    <source>
        <strain evidence="1">CAN-66</strain>
        <tissue evidence="1">Leaf</tissue>
    </source>
</reference>
<protein>
    <submittedName>
        <fullName evidence="1">Uncharacterized protein</fullName>
    </submittedName>
</protein>
<dbReference type="AlphaFoldDB" id="A0AA38SI59"/>
<gene>
    <name evidence="1" type="ORF">OSB04_032031</name>
</gene>
<proteinExistence type="predicted"/>
<sequence>MNLTSLMSTAIWDLPKIFKTVTKSHFCTNGEYPMPTLTHHWTRTRLLEASTWILPYQRRFDEYEEYIESTCNQDYMDLSD</sequence>